<dbReference type="InterPro" id="IPR003593">
    <property type="entry name" value="AAA+_ATPase"/>
</dbReference>
<dbReference type="EMBL" id="FNVQ01000001">
    <property type="protein sequence ID" value="SEF68108.1"/>
    <property type="molecule type" value="Genomic_DNA"/>
</dbReference>
<dbReference type="GO" id="GO:0140359">
    <property type="term" value="F:ABC-type transporter activity"/>
    <property type="evidence" value="ECO:0007669"/>
    <property type="project" value="InterPro"/>
</dbReference>
<gene>
    <name evidence="10" type="ORF">SAMN05444390_101216</name>
</gene>
<dbReference type="Gene3D" id="1.20.1560.10">
    <property type="entry name" value="ABC transporter type 1, transmembrane domain"/>
    <property type="match status" value="1"/>
</dbReference>
<keyword evidence="6 7" id="KW-0472">Membrane</keyword>
<name>A0A1H5U105_9GAMM</name>
<dbReference type="GO" id="GO:0016887">
    <property type="term" value="F:ATP hydrolysis activity"/>
    <property type="evidence" value="ECO:0007669"/>
    <property type="project" value="InterPro"/>
</dbReference>
<dbReference type="PANTHER" id="PTHR24221:SF233">
    <property type="entry name" value="ATP-BINDING_PERMEASE FUSION ABC TRANSPORTER-RELATED"/>
    <property type="match status" value="1"/>
</dbReference>
<evidence type="ECO:0000256" key="1">
    <source>
        <dbReference type="ARBA" id="ARBA00004651"/>
    </source>
</evidence>
<dbReference type="PROSITE" id="PS50929">
    <property type="entry name" value="ABC_TM1F"/>
    <property type="match status" value="1"/>
</dbReference>
<accession>A0A1H5U105</accession>
<dbReference type="InterPro" id="IPR011527">
    <property type="entry name" value="ABC1_TM_dom"/>
</dbReference>
<evidence type="ECO:0000256" key="4">
    <source>
        <dbReference type="ARBA" id="ARBA00022840"/>
    </source>
</evidence>
<organism evidence="10 11">
    <name type="scientific">Marinobacterium lutimaris</name>
    <dbReference type="NCBI Taxonomy" id="568106"/>
    <lineage>
        <taxon>Bacteria</taxon>
        <taxon>Pseudomonadati</taxon>
        <taxon>Pseudomonadota</taxon>
        <taxon>Gammaproteobacteria</taxon>
        <taxon>Oceanospirillales</taxon>
        <taxon>Oceanospirillaceae</taxon>
        <taxon>Marinobacterium</taxon>
    </lineage>
</organism>
<dbReference type="Gene3D" id="3.40.50.300">
    <property type="entry name" value="P-loop containing nucleotide triphosphate hydrolases"/>
    <property type="match status" value="1"/>
</dbReference>
<evidence type="ECO:0000256" key="5">
    <source>
        <dbReference type="ARBA" id="ARBA00022989"/>
    </source>
</evidence>
<proteinExistence type="predicted"/>
<dbReference type="Proteomes" id="UP000236745">
    <property type="component" value="Unassembled WGS sequence"/>
</dbReference>
<feature type="transmembrane region" description="Helical" evidence="7">
    <location>
        <begin position="313"/>
        <end position="334"/>
    </location>
</feature>
<evidence type="ECO:0000259" key="8">
    <source>
        <dbReference type="PROSITE" id="PS50893"/>
    </source>
</evidence>
<feature type="domain" description="ABC transmembrane type-1" evidence="9">
    <location>
        <begin position="35"/>
        <end position="326"/>
    </location>
</feature>
<dbReference type="GO" id="GO:0005524">
    <property type="term" value="F:ATP binding"/>
    <property type="evidence" value="ECO:0007669"/>
    <property type="project" value="UniProtKB-KW"/>
</dbReference>
<dbReference type="PROSITE" id="PS50893">
    <property type="entry name" value="ABC_TRANSPORTER_2"/>
    <property type="match status" value="1"/>
</dbReference>
<keyword evidence="11" id="KW-1185">Reference proteome</keyword>
<evidence type="ECO:0000256" key="7">
    <source>
        <dbReference type="SAM" id="Phobius"/>
    </source>
</evidence>
<dbReference type="FunFam" id="3.40.50.300:FF:001492">
    <property type="entry name" value="ABC transporter ATP-binding protein/permease"/>
    <property type="match status" value="1"/>
</dbReference>
<keyword evidence="2 7" id="KW-0812">Transmembrane</keyword>
<keyword evidence="3" id="KW-0547">Nucleotide-binding</keyword>
<dbReference type="Pfam" id="PF00005">
    <property type="entry name" value="ABC_tran"/>
    <property type="match status" value="1"/>
</dbReference>
<feature type="transmembrane region" description="Helical" evidence="7">
    <location>
        <begin position="194"/>
        <end position="211"/>
    </location>
</feature>
<dbReference type="PANTHER" id="PTHR24221">
    <property type="entry name" value="ATP-BINDING CASSETTE SUB-FAMILY B"/>
    <property type="match status" value="1"/>
</dbReference>
<evidence type="ECO:0000259" key="9">
    <source>
        <dbReference type="PROSITE" id="PS50929"/>
    </source>
</evidence>
<dbReference type="Pfam" id="PF00664">
    <property type="entry name" value="ABC_membrane"/>
    <property type="match status" value="1"/>
</dbReference>
<evidence type="ECO:0000256" key="6">
    <source>
        <dbReference type="ARBA" id="ARBA00023136"/>
    </source>
</evidence>
<feature type="transmembrane region" description="Helical" evidence="7">
    <location>
        <begin position="281"/>
        <end position="301"/>
    </location>
</feature>
<dbReference type="GO" id="GO:0034040">
    <property type="term" value="F:ATPase-coupled lipid transmembrane transporter activity"/>
    <property type="evidence" value="ECO:0007669"/>
    <property type="project" value="TreeGrafter"/>
</dbReference>
<evidence type="ECO:0000313" key="11">
    <source>
        <dbReference type="Proteomes" id="UP000236745"/>
    </source>
</evidence>
<feature type="transmembrane region" description="Helical" evidence="7">
    <location>
        <begin position="86"/>
        <end position="109"/>
    </location>
</feature>
<evidence type="ECO:0000313" key="10">
    <source>
        <dbReference type="EMBL" id="SEF68108.1"/>
    </source>
</evidence>
<dbReference type="InterPro" id="IPR039421">
    <property type="entry name" value="Type_1_exporter"/>
</dbReference>
<dbReference type="GO" id="GO:0005886">
    <property type="term" value="C:plasma membrane"/>
    <property type="evidence" value="ECO:0007669"/>
    <property type="project" value="UniProtKB-SubCell"/>
</dbReference>
<reference evidence="10 11" key="1">
    <citation type="submission" date="2016-10" db="EMBL/GenBank/DDBJ databases">
        <authorList>
            <person name="de Groot N.N."/>
        </authorList>
    </citation>
    <scope>NUCLEOTIDE SEQUENCE [LARGE SCALE GENOMIC DNA]</scope>
    <source>
        <strain evidence="10 11">DSM 22012</strain>
    </source>
</reference>
<feature type="transmembrane region" description="Helical" evidence="7">
    <location>
        <begin position="34"/>
        <end position="59"/>
    </location>
</feature>
<dbReference type="InterPro" id="IPR017871">
    <property type="entry name" value="ABC_transporter-like_CS"/>
</dbReference>
<dbReference type="InterPro" id="IPR027417">
    <property type="entry name" value="P-loop_NTPase"/>
</dbReference>
<keyword evidence="4 10" id="KW-0067">ATP-binding</keyword>
<dbReference type="InterPro" id="IPR003439">
    <property type="entry name" value="ABC_transporter-like_ATP-bd"/>
</dbReference>
<dbReference type="SMART" id="SM00382">
    <property type="entry name" value="AAA"/>
    <property type="match status" value="1"/>
</dbReference>
<evidence type="ECO:0000256" key="2">
    <source>
        <dbReference type="ARBA" id="ARBA00022692"/>
    </source>
</evidence>
<feature type="domain" description="ABC transporter" evidence="8">
    <location>
        <begin position="370"/>
        <end position="603"/>
    </location>
</feature>
<dbReference type="SUPFAM" id="SSF90123">
    <property type="entry name" value="ABC transporter transmembrane region"/>
    <property type="match status" value="1"/>
</dbReference>
<dbReference type="CDD" id="cd07346">
    <property type="entry name" value="ABC_6TM_exporters"/>
    <property type="match status" value="1"/>
</dbReference>
<dbReference type="InterPro" id="IPR036640">
    <property type="entry name" value="ABC1_TM_sf"/>
</dbReference>
<dbReference type="AlphaFoldDB" id="A0A1H5U105"/>
<evidence type="ECO:0000256" key="3">
    <source>
        <dbReference type="ARBA" id="ARBA00022741"/>
    </source>
</evidence>
<comment type="subcellular location">
    <subcellularLocation>
        <location evidence="1">Cell membrane</location>
        <topology evidence="1">Multi-pass membrane protein</topology>
    </subcellularLocation>
</comment>
<sequence length="606" mass="67722">MTARQKDSLLSSEKSGHYDWRYILNIGLEHRRELVLANLIAILATVVSVPLPLLMPLLVDEVLLNQPGPMVGFVNPLVPESWHGPYLYIGAVLLLTVVLRLLALGLNVWQTRQFTIISKDVIFRIRSNLLQRLQKISMNEYETLGSGAVASHFVTDLDTVDRFVGTSVSRLLVALLSILGTAVILLWMHWQLALFILFLNPLVIYLTMSIGKRVKLLKKRENRAFEVFQGALTETLDAIQQIRAGNRERHYLVRLTDRAREVRDHSTAFEWQSDATNRLSFMLFLVGVDVFRAASMLMVVFSDLSIGEMMAVFGYLWFMMGPVQEVLGIQYAWFGARAALARVNRLMDLNLEPAYPHLKDPFADHKRVGIELDDIHFSYIEGQEVLRGISLKIEAGEKIALVGASGGGKSTLVQVLLGLYPPQKGEVRFDGVPVTQIGLDRVREHVATVLQAPALFNGSVRENLAMGREYEDDQLWQALGVAQLKGFVEQLGGGLDTVIGRQGVRLSGGQRQRLAVARMVLSDPSVVILDEATSALDTETEHALHTALEDFLRGRTTIIVAHRLSAVRQADRVYVFDGGEISEEGSHEELLDQQGLYARLYGARQH</sequence>
<dbReference type="SUPFAM" id="SSF52540">
    <property type="entry name" value="P-loop containing nucleoside triphosphate hydrolases"/>
    <property type="match status" value="1"/>
</dbReference>
<feature type="transmembrane region" description="Helical" evidence="7">
    <location>
        <begin position="171"/>
        <end position="188"/>
    </location>
</feature>
<dbReference type="PROSITE" id="PS00211">
    <property type="entry name" value="ABC_TRANSPORTER_1"/>
    <property type="match status" value="1"/>
</dbReference>
<keyword evidence="5 7" id="KW-1133">Transmembrane helix</keyword>
<protein>
    <submittedName>
        <fullName evidence="10">ATP-binding cassette, subfamily C</fullName>
    </submittedName>
</protein>